<sequence>MGEAKRKRQEREAWPHTDSYGGTIDLHVLPSVAAINGARIRELTGDENIPDSTRIILRTFKAIVGPRTFHVGFCLGDGDSFSAIGIAVIERLAMEAPGAALHIVPIVYEDIAWDIVMRHLRSFIGQVLLFAFPNSDVYDAGTAQISYSKHIRQFDPEGKQFDRLTDVQHRRILEQKAAILDRPPPPKFYATQGVAQEDSPWIFRITTPIGKTIRTAVWDGRRNYAHEMPADVVRWVGGDKIAIVQVESPVGVNRRSSLNLTHLLAKDFDGVIHWARDSETFQSILKSFIRLDLDSVSPPDLPDDWEPEIIILGANSSAEGHDDKSG</sequence>
<comment type="caution">
    <text evidence="1">The sequence shown here is derived from an EMBL/GenBank/DDBJ whole genome shotgun (WGS) entry which is preliminary data.</text>
</comment>
<dbReference type="RefSeq" id="WP_119745135.1">
    <property type="nucleotide sequence ID" value="NZ_QVRA01000005.1"/>
</dbReference>
<proteinExistence type="predicted"/>
<evidence type="ECO:0000313" key="1">
    <source>
        <dbReference type="EMBL" id="RJG55979.1"/>
    </source>
</evidence>
<dbReference type="Proteomes" id="UP000283469">
    <property type="component" value="Unassembled WGS sequence"/>
</dbReference>
<protein>
    <submittedName>
        <fullName evidence="1">Uncharacterized protein</fullName>
    </submittedName>
</protein>
<accession>A0A418YV25</accession>
<dbReference type="EMBL" id="QVRA01000005">
    <property type="protein sequence ID" value="RJG55979.1"/>
    <property type="molecule type" value="Genomic_DNA"/>
</dbReference>
<keyword evidence="2" id="KW-1185">Reference proteome</keyword>
<dbReference type="OrthoDB" id="7869063at2"/>
<dbReference type="AlphaFoldDB" id="A0A418YV25"/>
<name>A0A418YV25_9SPHN</name>
<evidence type="ECO:0000313" key="2">
    <source>
        <dbReference type="Proteomes" id="UP000283469"/>
    </source>
</evidence>
<reference evidence="1 2" key="1">
    <citation type="submission" date="2018-08" db="EMBL/GenBank/DDBJ databases">
        <title>Sphingobium sp. EO9.</title>
        <authorList>
            <person name="Park Y."/>
            <person name="Kim K.H."/>
            <person name="Jeon C.O."/>
        </authorList>
    </citation>
    <scope>NUCLEOTIDE SEQUENCE [LARGE SCALE GENOMIC DNA]</scope>
    <source>
        <strain evidence="1 2">EO9</strain>
    </source>
</reference>
<gene>
    <name evidence="1" type="ORF">D0Z70_08095</name>
</gene>
<organism evidence="1 2">
    <name type="scientific">Sphingobium terrigena</name>
    <dbReference type="NCBI Taxonomy" id="2304063"/>
    <lineage>
        <taxon>Bacteria</taxon>
        <taxon>Pseudomonadati</taxon>
        <taxon>Pseudomonadota</taxon>
        <taxon>Alphaproteobacteria</taxon>
        <taxon>Sphingomonadales</taxon>
        <taxon>Sphingomonadaceae</taxon>
        <taxon>Sphingobium</taxon>
    </lineage>
</organism>